<sequence>MLCDKYRMPAHGRLLAIAGWMGRGKTFGNESRAMFHDGIKAPAFEIESRLIVQVKAGAEPGPGKTFEQRFGIKSAHQFTTF</sequence>
<dbReference type="AlphaFoldDB" id="A0AA37SDX3"/>
<organism evidence="1 2">
    <name type="scientific">Gluconobacter sphaericus NBRC 12467</name>
    <dbReference type="NCBI Taxonomy" id="1307951"/>
    <lineage>
        <taxon>Bacteria</taxon>
        <taxon>Pseudomonadati</taxon>
        <taxon>Pseudomonadota</taxon>
        <taxon>Alphaproteobacteria</taxon>
        <taxon>Acetobacterales</taxon>
        <taxon>Acetobacteraceae</taxon>
        <taxon>Gluconobacter</taxon>
    </lineage>
</organism>
<accession>A0AA37SDX3</accession>
<proteinExistence type="predicted"/>
<protein>
    <submittedName>
        <fullName evidence="1">Uncharacterized protein</fullName>
    </submittedName>
</protein>
<evidence type="ECO:0000313" key="1">
    <source>
        <dbReference type="EMBL" id="GLQ84062.1"/>
    </source>
</evidence>
<evidence type="ECO:0000313" key="2">
    <source>
        <dbReference type="Proteomes" id="UP001156708"/>
    </source>
</evidence>
<reference evidence="2" key="1">
    <citation type="journal article" date="2019" name="Int. J. Syst. Evol. Microbiol.">
        <title>The Global Catalogue of Microorganisms (GCM) 10K type strain sequencing project: providing services to taxonomists for standard genome sequencing and annotation.</title>
        <authorList>
            <consortium name="The Broad Institute Genomics Platform"/>
            <consortium name="The Broad Institute Genome Sequencing Center for Infectious Disease"/>
            <person name="Wu L."/>
            <person name="Ma J."/>
        </authorList>
    </citation>
    <scope>NUCLEOTIDE SEQUENCE [LARGE SCALE GENOMIC DNA]</scope>
    <source>
        <strain evidence="2">NBRC 12467</strain>
    </source>
</reference>
<gene>
    <name evidence="1" type="ORF">GCM10007872_09700</name>
</gene>
<dbReference type="EMBL" id="BSNZ01000007">
    <property type="protein sequence ID" value="GLQ84062.1"/>
    <property type="molecule type" value="Genomic_DNA"/>
</dbReference>
<dbReference type="Proteomes" id="UP001156708">
    <property type="component" value="Unassembled WGS sequence"/>
</dbReference>
<keyword evidence="2" id="KW-1185">Reference proteome</keyword>
<comment type="caution">
    <text evidence="1">The sequence shown here is derived from an EMBL/GenBank/DDBJ whole genome shotgun (WGS) entry which is preliminary data.</text>
</comment>
<name>A0AA37SDX3_9PROT</name>